<evidence type="ECO:0000256" key="6">
    <source>
        <dbReference type="NCBIfam" id="TIGR00152"/>
    </source>
</evidence>
<dbReference type="GO" id="GO:0004140">
    <property type="term" value="F:dephospho-CoA kinase activity"/>
    <property type="evidence" value="ECO:0007669"/>
    <property type="project" value="UniProtKB-UniRule"/>
</dbReference>
<dbReference type="RefSeq" id="WP_086433653.1">
    <property type="nucleotide sequence ID" value="NZ_FXWH01000001.1"/>
</dbReference>
<evidence type="ECO:0000256" key="3">
    <source>
        <dbReference type="ARBA" id="ARBA00022840"/>
    </source>
</evidence>
<dbReference type="PROSITE" id="PS51219">
    <property type="entry name" value="DPCK"/>
    <property type="match status" value="1"/>
</dbReference>
<organism evidence="7 8">
    <name type="scientific">Pseudidiomarina planktonica</name>
    <dbReference type="NCBI Taxonomy" id="1323738"/>
    <lineage>
        <taxon>Bacteria</taxon>
        <taxon>Pseudomonadati</taxon>
        <taxon>Pseudomonadota</taxon>
        <taxon>Gammaproteobacteria</taxon>
        <taxon>Alteromonadales</taxon>
        <taxon>Idiomarinaceae</taxon>
        <taxon>Pseudidiomarina</taxon>
    </lineage>
</organism>
<feature type="binding site" evidence="5">
    <location>
        <begin position="11"/>
        <end position="16"/>
    </location>
    <ligand>
        <name>ATP</name>
        <dbReference type="ChEBI" id="CHEBI:30616"/>
    </ligand>
</feature>
<keyword evidence="8" id="KW-1185">Reference proteome</keyword>
<protein>
    <recommendedName>
        <fullName evidence="5 6">Dephospho-CoA kinase</fullName>
        <ecNumber evidence="5 6">2.7.1.24</ecNumber>
    </recommendedName>
    <alternativeName>
        <fullName evidence="5">Dephosphocoenzyme A kinase</fullName>
    </alternativeName>
</protein>
<accession>A0A1Y6EI51</accession>
<keyword evidence="5 7" id="KW-0418">Kinase</keyword>
<evidence type="ECO:0000256" key="4">
    <source>
        <dbReference type="ARBA" id="ARBA00022993"/>
    </source>
</evidence>
<dbReference type="Pfam" id="PF01121">
    <property type="entry name" value="CoaE"/>
    <property type="match status" value="1"/>
</dbReference>
<gene>
    <name evidence="5" type="primary">coaE</name>
    <name evidence="7" type="ORF">SAMN06297229_0477</name>
</gene>
<comment type="subcellular location">
    <subcellularLocation>
        <location evidence="5">Cytoplasm</location>
    </subcellularLocation>
</comment>
<evidence type="ECO:0000256" key="5">
    <source>
        <dbReference type="HAMAP-Rule" id="MF_00376"/>
    </source>
</evidence>
<keyword evidence="5" id="KW-0808">Transferase</keyword>
<dbReference type="GO" id="GO:0015937">
    <property type="term" value="P:coenzyme A biosynthetic process"/>
    <property type="evidence" value="ECO:0007669"/>
    <property type="project" value="UniProtKB-UniRule"/>
</dbReference>
<dbReference type="InterPro" id="IPR027417">
    <property type="entry name" value="P-loop_NTPase"/>
</dbReference>
<dbReference type="InterPro" id="IPR001977">
    <property type="entry name" value="Depp_CoAkinase"/>
</dbReference>
<comment type="catalytic activity">
    <reaction evidence="5">
        <text>3'-dephospho-CoA + ATP = ADP + CoA + H(+)</text>
        <dbReference type="Rhea" id="RHEA:18245"/>
        <dbReference type="ChEBI" id="CHEBI:15378"/>
        <dbReference type="ChEBI" id="CHEBI:30616"/>
        <dbReference type="ChEBI" id="CHEBI:57287"/>
        <dbReference type="ChEBI" id="CHEBI:57328"/>
        <dbReference type="ChEBI" id="CHEBI:456216"/>
        <dbReference type="EC" id="2.7.1.24"/>
    </reaction>
</comment>
<dbReference type="EC" id="2.7.1.24" evidence="5 6"/>
<evidence type="ECO:0000313" key="7">
    <source>
        <dbReference type="EMBL" id="SMQ60851.1"/>
    </source>
</evidence>
<comment type="similarity">
    <text evidence="1 5">Belongs to the CoaE family.</text>
</comment>
<dbReference type="UniPathway" id="UPA00241">
    <property type="reaction ID" value="UER00356"/>
</dbReference>
<keyword evidence="2 5" id="KW-0547">Nucleotide-binding</keyword>
<evidence type="ECO:0000313" key="8">
    <source>
        <dbReference type="Proteomes" id="UP000194450"/>
    </source>
</evidence>
<dbReference type="NCBIfam" id="TIGR00152">
    <property type="entry name" value="dephospho-CoA kinase"/>
    <property type="match status" value="1"/>
</dbReference>
<dbReference type="CDD" id="cd02022">
    <property type="entry name" value="DPCK"/>
    <property type="match status" value="1"/>
</dbReference>
<comment type="pathway">
    <text evidence="5">Cofactor biosynthesis; coenzyme A biosynthesis; CoA from (R)-pantothenate: step 5/5.</text>
</comment>
<sequence length="199" mass="21438">MMVVGVTGGIGSGKTTVTDLFATHGIKVIDADVVAREIVLPGQPCLQRLQEAFGDEVLAKDGSLNRAWLRDKIFSDSAAKTQVNEIMHPAIRTELLRQLNAADSPYVILSAPLLVENNLTKLCDRVLVVDVSTQVQRQRTLERDGVSAAQVEAILAAQVSRNERLAAADDVIDNNGPVTALAEQVAQLHQQYLSIATST</sequence>
<reference evidence="8" key="1">
    <citation type="submission" date="2017-04" db="EMBL/GenBank/DDBJ databases">
        <authorList>
            <person name="Varghese N."/>
            <person name="Submissions S."/>
        </authorList>
    </citation>
    <scope>NUCLEOTIDE SEQUENCE [LARGE SCALE GENOMIC DNA]</scope>
</reference>
<keyword evidence="5" id="KW-0963">Cytoplasm</keyword>
<dbReference type="GO" id="GO:0005737">
    <property type="term" value="C:cytoplasm"/>
    <property type="evidence" value="ECO:0007669"/>
    <property type="project" value="UniProtKB-SubCell"/>
</dbReference>
<evidence type="ECO:0000256" key="2">
    <source>
        <dbReference type="ARBA" id="ARBA00022741"/>
    </source>
</evidence>
<proteinExistence type="inferred from homology"/>
<dbReference type="HAMAP" id="MF_00376">
    <property type="entry name" value="Dephospho_CoA_kinase"/>
    <property type="match status" value="1"/>
</dbReference>
<comment type="function">
    <text evidence="5">Catalyzes the phosphorylation of the 3'-hydroxyl group of dephosphocoenzyme A to form coenzyme A.</text>
</comment>
<keyword evidence="3 5" id="KW-0067">ATP-binding</keyword>
<dbReference type="Proteomes" id="UP000194450">
    <property type="component" value="Unassembled WGS sequence"/>
</dbReference>
<dbReference type="EMBL" id="FXWH01000001">
    <property type="protein sequence ID" value="SMQ60851.1"/>
    <property type="molecule type" value="Genomic_DNA"/>
</dbReference>
<dbReference type="PANTHER" id="PTHR10695">
    <property type="entry name" value="DEPHOSPHO-COA KINASE-RELATED"/>
    <property type="match status" value="1"/>
</dbReference>
<dbReference type="AlphaFoldDB" id="A0A1Y6EI51"/>
<dbReference type="Gene3D" id="3.40.50.300">
    <property type="entry name" value="P-loop containing nucleotide triphosphate hydrolases"/>
    <property type="match status" value="1"/>
</dbReference>
<dbReference type="GO" id="GO:0005524">
    <property type="term" value="F:ATP binding"/>
    <property type="evidence" value="ECO:0007669"/>
    <property type="project" value="UniProtKB-UniRule"/>
</dbReference>
<dbReference type="PANTHER" id="PTHR10695:SF46">
    <property type="entry name" value="BIFUNCTIONAL COENZYME A SYNTHASE-RELATED"/>
    <property type="match status" value="1"/>
</dbReference>
<keyword evidence="4 5" id="KW-0173">Coenzyme A biosynthesis</keyword>
<name>A0A1Y6EI51_9GAMM</name>
<dbReference type="OrthoDB" id="9812943at2"/>
<dbReference type="SUPFAM" id="SSF52540">
    <property type="entry name" value="P-loop containing nucleoside triphosphate hydrolases"/>
    <property type="match status" value="1"/>
</dbReference>
<evidence type="ECO:0000256" key="1">
    <source>
        <dbReference type="ARBA" id="ARBA00009018"/>
    </source>
</evidence>